<dbReference type="CDD" id="cd02644">
    <property type="entry name" value="R3H_jag"/>
    <property type="match status" value="1"/>
</dbReference>
<dbReference type="PROSITE" id="PS51061">
    <property type="entry name" value="R3H"/>
    <property type="match status" value="1"/>
</dbReference>
<dbReference type="GO" id="GO:0003723">
    <property type="term" value="F:RNA binding"/>
    <property type="evidence" value="ECO:0007669"/>
    <property type="project" value="InterPro"/>
</dbReference>
<protein>
    <recommendedName>
        <fullName evidence="1">R3H domain-containing protein</fullName>
    </recommendedName>
</protein>
<organism evidence="2 3">
    <name type="scientific">Candidatus Shapirobacteria bacterium CG09_land_8_20_14_0_10_39_12</name>
    <dbReference type="NCBI Taxonomy" id="1974885"/>
    <lineage>
        <taxon>Bacteria</taxon>
        <taxon>Candidatus Shapironibacteriota</taxon>
    </lineage>
</organism>
<dbReference type="Gene3D" id="3.30.300.20">
    <property type="match status" value="1"/>
</dbReference>
<dbReference type="Proteomes" id="UP000230775">
    <property type="component" value="Unassembled WGS sequence"/>
</dbReference>
<evidence type="ECO:0000259" key="1">
    <source>
        <dbReference type="PROSITE" id="PS51061"/>
    </source>
</evidence>
<comment type="caution">
    <text evidence="2">The sequence shown here is derived from an EMBL/GenBank/DDBJ whole genome shotgun (WGS) entry which is preliminary data.</text>
</comment>
<dbReference type="PANTHER" id="PTHR35800">
    <property type="entry name" value="PROTEIN JAG"/>
    <property type="match status" value="1"/>
</dbReference>
<dbReference type="InterPro" id="IPR015946">
    <property type="entry name" value="KH_dom-like_a/b"/>
</dbReference>
<dbReference type="Pfam" id="PF01424">
    <property type="entry name" value="R3H"/>
    <property type="match status" value="1"/>
</dbReference>
<sequence>MTKEELNKIEKETKELLSSLEIPAKAQISFNEKNNCVDVQIDSDEAALLIGFHGETIQAIQVILSFLVHKSLGNWLKVMVNVGDYRQKREEQLTKLAMNLAMKVKFSGEAQIVPSLSPAERRIVHLALTDHPDVCSESEGEGRDRQLVIKPKILP</sequence>
<reference evidence="3" key="1">
    <citation type="submission" date="2017-09" db="EMBL/GenBank/DDBJ databases">
        <title>Depth-based differentiation of microbial function through sediment-hosted aquifers and enrichment of novel symbionts in the deep terrestrial subsurface.</title>
        <authorList>
            <person name="Probst A.J."/>
            <person name="Ladd B."/>
            <person name="Jarett J.K."/>
            <person name="Geller-Mcgrath D.E."/>
            <person name="Sieber C.M.K."/>
            <person name="Emerson J.B."/>
            <person name="Anantharaman K."/>
            <person name="Thomas B.C."/>
            <person name="Malmstrom R."/>
            <person name="Stieglmeier M."/>
            <person name="Klingl A."/>
            <person name="Woyke T."/>
            <person name="Ryan C.M."/>
            <person name="Banfield J.F."/>
        </authorList>
    </citation>
    <scope>NUCLEOTIDE SEQUENCE [LARGE SCALE GENOMIC DNA]</scope>
</reference>
<dbReference type="CDD" id="cd02414">
    <property type="entry name" value="KH-II_Jag"/>
    <property type="match status" value="1"/>
</dbReference>
<evidence type="ECO:0000313" key="3">
    <source>
        <dbReference type="Proteomes" id="UP000230775"/>
    </source>
</evidence>
<dbReference type="Gene3D" id="3.30.1370.50">
    <property type="entry name" value="R3H-like domain"/>
    <property type="match status" value="1"/>
</dbReference>
<feature type="domain" description="R3H" evidence="1">
    <location>
        <begin position="87"/>
        <end position="153"/>
    </location>
</feature>
<dbReference type="EMBL" id="PEZI01000007">
    <property type="protein sequence ID" value="PIS14879.1"/>
    <property type="molecule type" value="Genomic_DNA"/>
</dbReference>
<name>A0A2H0WSJ7_9BACT</name>
<dbReference type="InterPro" id="IPR001374">
    <property type="entry name" value="R3H_dom"/>
</dbReference>
<dbReference type="AlphaFoldDB" id="A0A2H0WSJ7"/>
<dbReference type="SMART" id="SM00393">
    <property type="entry name" value="R3H"/>
    <property type="match status" value="1"/>
</dbReference>
<dbReference type="InterPro" id="IPR036867">
    <property type="entry name" value="R3H_dom_sf"/>
</dbReference>
<accession>A0A2H0WSJ7</accession>
<dbReference type="InterPro" id="IPR034079">
    <property type="entry name" value="R3H_KhpB"/>
</dbReference>
<proteinExistence type="predicted"/>
<dbReference type="Pfam" id="PF13083">
    <property type="entry name" value="KH_KhpA-B"/>
    <property type="match status" value="1"/>
</dbReference>
<dbReference type="SUPFAM" id="SSF82708">
    <property type="entry name" value="R3H domain"/>
    <property type="match status" value="1"/>
</dbReference>
<dbReference type="PANTHER" id="PTHR35800:SF1">
    <property type="entry name" value="RNA-BINDING PROTEIN KHPB"/>
    <property type="match status" value="1"/>
</dbReference>
<gene>
    <name evidence="2" type="ORF">COT64_00330</name>
</gene>
<dbReference type="InterPro" id="IPR039247">
    <property type="entry name" value="KhpB"/>
</dbReference>
<evidence type="ECO:0000313" key="2">
    <source>
        <dbReference type="EMBL" id="PIS14879.1"/>
    </source>
</evidence>
<dbReference type="InterPro" id="IPR038008">
    <property type="entry name" value="Jag_KH"/>
</dbReference>